<protein>
    <submittedName>
        <fullName evidence="4">Putative O-methyltransferase</fullName>
        <ecNumber evidence="4">2.1.1.-</ecNumber>
    </submittedName>
</protein>
<dbReference type="GO" id="GO:0008171">
    <property type="term" value="F:O-methyltransferase activity"/>
    <property type="evidence" value="ECO:0007669"/>
    <property type="project" value="InterPro"/>
</dbReference>
<dbReference type="EMBL" id="LOMY01000134">
    <property type="protein sequence ID" value="OCQ51449.1"/>
    <property type="molecule type" value="Genomic_DNA"/>
</dbReference>
<name>A0A1C0U0J9_9GAMM</name>
<dbReference type="PROSITE" id="PS51682">
    <property type="entry name" value="SAM_OMT_I"/>
    <property type="match status" value="1"/>
</dbReference>
<dbReference type="RefSeq" id="WP_065824084.1">
    <property type="nucleotide sequence ID" value="NZ_CAWMQZ010000134.1"/>
</dbReference>
<evidence type="ECO:0000256" key="3">
    <source>
        <dbReference type="ARBA" id="ARBA00022691"/>
    </source>
</evidence>
<dbReference type="AlphaFoldDB" id="A0A1C0U0J9"/>
<proteinExistence type="predicted"/>
<dbReference type="Proteomes" id="UP000093476">
    <property type="component" value="Unassembled WGS sequence"/>
</dbReference>
<comment type="caution">
    <text evidence="4">The sequence shown here is derived from an EMBL/GenBank/DDBJ whole genome shotgun (WGS) entry which is preliminary data.</text>
</comment>
<evidence type="ECO:0000313" key="4">
    <source>
        <dbReference type="EMBL" id="OCQ51449.1"/>
    </source>
</evidence>
<keyword evidence="5" id="KW-1185">Reference proteome</keyword>
<dbReference type="PANTHER" id="PTHR43167:SF1">
    <property type="entry name" value="PUTATIVE (AFU_ORTHOLOGUE AFUA_6G01830)-RELATED"/>
    <property type="match status" value="1"/>
</dbReference>
<dbReference type="PANTHER" id="PTHR43167">
    <property type="entry name" value="PUTATIVE (AFU_ORTHOLOGUE AFUA_6G01830)-RELATED"/>
    <property type="match status" value="1"/>
</dbReference>
<dbReference type="Gene3D" id="3.40.50.150">
    <property type="entry name" value="Vaccinia Virus protein VP39"/>
    <property type="match status" value="1"/>
</dbReference>
<dbReference type="SUPFAM" id="SSF53335">
    <property type="entry name" value="S-adenosyl-L-methionine-dependent methyltransferases"/>
    <property type="match status" value="1"/>
</dbReference>
<reference evidence="4 5" key="1">
    <citation type="submission" date="2015-12" db="EMBL/GenBank/DDBJ databases">
        <title>Genome comparisons provide insights into the role of secondary metabolites in the pathogenic phase of the Photorhabdus life cycle.</title>
        <authorList>
            <person name="Tobias N.J."/>
            <person name="Mishra B."/>
            <person name="Gupta D.K."/>
            <person name="Thines M."/>
            <person name="Stinear T.P."/>
            <person name="Bode H.B."/>
        </authorList>
    </citation>
    <scope>NUCLEOTIDE SEQUENCE [LARGE SCALE GENOMIC DNA]</scope>
    <source>
        <strain evidence="4 5">PB68.1</strain>
    </source>
</reference>
<dbReference type="EC" id="2.1.1.-" evidence="4"/>
<keyword evidence="1 4" id="KW-0489">Methyltransferase</keyword>
<accession>A0A1C0U0J9</accession>
<gene>
    <name evidence="4" type="ORF">Ppb6_03366</name>
</gene>
<dbReference type="PATRIC" id="fig|286156.4.peg.3848"/>
<keyword evidence="2 4" id="KW-0808">Transferase</keyword>
<evidence type="ECO:0000256" key="1">
    <source>
        <dbReference type="ARBA" id="ARBA00022603"/>
    </source>
</evidence>
<organism evidence="4 5">
    <name type="scientific">Photorhabdus australis subsp. thailandensis</name>
    <dbReference type="NCBI Taxonomy" id="2805096"/>
    <lineage>
        <taxon>Bacteria</taxon>
        <taxon>Pseudomonadati</taxon>
        <taxon>Pseudomonadota</taxon>
        <taxon>Gammaproteobacteria</taxon>
        <taxon>Enterobacterales</taxon>
        <taxon>Morganellaceae</taxon>
        <taxon>Photorhabdus</taxon>
    </lineage>
</organism>
<dbReference type="GO" id="GO:0032259">
    <property type="term" value="P:methylation"/>
    <property type="evidence" value="ECO:0007669"/>
    <property type="project" value="UniProtKB-KW"/>
</dbReference>
<evidence type="ECO:0000313" key="5">
    <source>
        <dbReference type="Proteomes" id="UP000093476"/>
    </source>
</evidence>
<dbReference type="InterPro" id="IPR029063">
    <property type="entry name" value="SAM-dependent_MTases_sf"/>
</dbReference>
<dbReference type="Pfam" id="PF01596">
    <property type="entry name" value="Methyltransf_3"/>
    <property type="match status" value="1"/>
</dbReference>
<dbReference type="InterPro" id="IPR002935">
    <property type="entry name" value="SAM_O-MeTrfase"/>
</dbReference>
<keyword evidence="3" id="KW-0949">S-adenosyl-L-methionine</keyword>
<evidence type="ECO:0000256" key="2">
    <source>
        <dbReference type="ARBA" id="ARBA00022679"/>
    </source>
</evidence>
<sequence>MNTLTTHPLSTILEKLFSESDNSQARFFQTLGYLPETEQQALMKEAGGENYKIFYTRAKDHYMSISRDTGNLLYILCRANSSRSVIEFGTSFGISTLHLAAAVKDNGGGKVISTEFEHKKVVQARINMEKAGVEHLVEIREGDAIETLGQNLPEKIDFILLDGAKTLYHPILMMLENRMHTGTLIVADNAEWAPEYCHYVRISDNYVSVPFAKDVELSIRL</sequence>
<dbReference type="STRING" id="286156.Ppb6_03366"/>